<evidence type="ECO:0000313" key="3">
    <source>
        <dbReference type="EMBL" id="OAN44475.1"/>
    </source>
</evidence>
<dbReference type="OrthoDB" id="9804721at2"/>
<dbReference type="SUPFAM" id="SSF52402">
    <property type="entry name" value="Adenine nucleotide alpha hydrolases-like"/>
    <property type="match status" value="2"/>
</dbReference>
<comment type="similarity">
    <text evidence="1">Belongs to the universal stress protein A family.</text>
</comment>
<dbReference type="Proteomes" id="UP000078543">
    <property type="component" value="Unassembled WGS sequence"/>
</dbReference>
<protein>
    <submittedName>
        <fullName evidence="3">Universal stress protein UspA</fullName>
    </submittedName>
</protein>
<comment type="caution">
    <text evidence="3">The sequence shown here is derived from an EMBL/GenBank/DDBJ whole genome shotgun (WGS) entry which is preliminary data.</text>
</comment>
<organism evidence="3 4">
    <name type="scientific">Magnetospirillum moscoviense</name>
    <dbReference type="NCBI Taxonomy" id="1437059"/>
    <lineage>
        <taxon>Bacteria</taxon>
        <taxon>Pseudomonadati</taxon>
        <taxon>Pseudomonadota</taxon>
        <taxon>Alphaproteobacteria</taxon>
        <taxon>Rhodospirillales</taxon>
        <taxon>Rhodospirillaceae</taxon>
        <taxon>Magnetospirillum</taxon>
    </lineage>
</organism>
<proteinExistence type="inferred from homology"/>
<dbReference type="STRING" id="1437059.A6A05_04735"/>
<reference evidence="3 4" key="1">
    <citation type="submission" date="2016-04" db="EMBL/GenBank/DDBJ databases">
        <title>Draft genome sequence of freshwater magnetotactic bacteria Magnetospirillum marisnigri SP-1 and Magnetospirillum moscoviense BB-1.</title>
        <authorList>
            <person name="Koziaeva V."/>
            <person name="Dziuba M.V."/>
            <person name="Ivanov T.M."/>
            <person name="Kuznetsov B."/>
            <person name="Grouzdev D.S."/>
        </authorList>
    </citation>
    <scope>NUCLEOTIDE SEQUENCE [LARGE SCALE GENOMIC DNA]</scope>
    <source>
        <strain evidence="3 4">BB-1</strain>
    </source>
</reference>
<name>A0A178M8W4_9PROT</name>
<evidence type="ECO:0000313" key="4">
    <source>
        <dbReference type="Proteomes" id="UP000078543"/>
    </source>
</evidence>
<feature type="domain" description="UspA" evidence="2">
    <location>
        <begin position="150"/>
        <end position="272"/>
    </location>
</feature>
<gene>
    <name evidence="3" type="ORF">A6A05_04735</name>
</gene>
<accession>A0A178M8W4</accession>
<dbReference type="PANTHER" id="PTHR46268">
    <property type="entry name" value="STRESS RESPONSE PROTEIN NHAX"/>
    <property type="match status" value="1"/>
</dbReference>
<dbReference type="Pfam" id="PF00582">
    <property type="entry name" value="Usp"/>
    <property type="match status" value="2"/>
</dbReference>
<feature type="domain" description="UspA" evidence="2">
    <location>
        <begin position="3"/>
        <end position="139"/>
    </location>
</feature>
<dbReference type="CDD" id="cd00293">
    <property type="entry name" value="USP-like"/>
    <property type="match status" value="1"/>
</dbReference>
<dbReference type="EMBL" id="LWQU01000196">
    <property type="protein sequence ID" value="OAN44475.1"/>
    <property type="molecule type" value="Genomic_DNA"/>
</dbReference>
<keyword evidence="4" id="KW-1185">Reference proteome</keyword>
<evidence type="ECO:0000259" key="2">
    <source>
        <dbReference type="Pfam" id="PF00582"/>
    </source>
</evidence>
<dbReference type="PANTHER" id="PTHR46268:SF15">
    <property type="entry name" value="UNIVERSAL STRESS PROTEIN HP_0031"/>
    <property type="match status" value="1"/>
</dbReference>
<dbReference type="AlphaFoldDB" id="A0A178M8W4"/>
<dbReference type="InterPro" id="IPR006016">
    <property type="entry name" value="UspA"/>
</dbReference>
<dbReference type="Gene3D" id="3.40.50.12370">
    <property type="match status" value="1"/>
</dbReference>
<dbReference type="RefSeq" id="WP_068504492.1">
    <property type="nucleotide sequence ID" value="NZ_LWQU01000196.1"/>
</dbReference>
<dbReference type="InterPro" id="IPR006015">
    <property type="entry name" value="Universal_stress_UspA"/>
</dbReference>
<sequence length="274" mass="29859">MAFKDILVHVDNSPQCGVRLGLAARLAKDHQAHLIALNVRHRQHLPQYIAAQYGSILDKIEDEHNAEAAREARAIFDRIQPDYGVTTEWRDVDGPLESTVALHARYVDLTVVGQSLPGEDGPGLADSLILEVGRPVLVVPYAGRFDIIGERILVAWNGSREATRAVHDALPILTRAKLAHVIAVNPTGGMAGHGDVPGADICLHLSRHGANAVCEHIRSEDLNIGEMLLSRAADEDVDLLVMGAYGRSRLRELVMGGATRHLLRHMTVPVLMSH</sequence>
<dbReference type="PRINTS" id="PR01438">
    <property type="entry name" value="UNVRSLSTRESS"/>
</dbReference>
<evidence type="ECO:0000256" key="1">
    <source>
        <dbReference type="ARBA" id="ARBA00008791"/>
    </source>
</evidence>